<proteinExistence type="predicted"/>
<name>A0A2W1BQR8_HELAM</name>
<accession>A0A2W1BQR8</accession>
<sequence>MTPSNKISLMLCSAIRYNKSYILTLAHSFLLCGGENASVSITKGWPLLAISSRLFCTNIRVKDSGITPVRCILS</sequence>
<organism evidence="1 2">
    <name type="scientific">Helicoverpa armigera</name>
    <name type="common">Cotton bollworm</name>
    <name type="synonym">Heliothis armigera</name>
    <dbReference type="NCBI Taxonomy" id="29058"/>
    <lineage>
        <taxon>Eukaryota</taxon>
        <taxon>Metazoa</taxon>
        <taxon>Ecdysozoa</taxon>
        <taxon>Arthropoda</taxon>
        <taxon>Hexapoda</taxon>
        <taxon>Insecta</taxon>
        <taxon>Pterygota</taxon>
        <taxon>Neoptera</taxon>
        <taxon>Endopterygota</taxon>
        <taxon>Lepidoptera</taxon>
        <taxon>Glossata</taxon>
        <taxon>Ditrysia</taxon>
        <taxon>Noctuoidea</taxon>
        <taxon>Noctuidae</taxon>
        <taxon>Heliothinae</taxon>
        <taxon>Helicoverpa</taxon>
    </lineage>
</organism>
<dbReference type="Proteomes" id="UP000249218">
    <property type="component" value="Unassembled WGS sequence"/>
</dbReference>
<keyword evidence="2" id="KW-1185">Reference proteome</keyword>
<dbReference type="AlphaFoldDB" id="A0A2W1BQR8"/>
<evidence type="ECO:0000313" key="1">
    <source>
        <dbReference type="EMBL" id="PZC77452.1"/>
    </source>
</evidence>
<dbReference type="EMBL" id="KZ149929">
    <property type="protein sequence ID" value="PZC77452.1"/>
    <property type="molecule type" value="Genomic_DNA"/>
</dbReference>
<protein>
    <submittedName>
        <fullName evidence="1">Uncharacterized protein</fullName>
    </submittedName>
</protein>
<evidence type="ECO:0000313" key="2">
    <source>
        <dbReference type="Proteomes" id="UP000249218"/>
    </source>
</evidence>
<reference evidence="1 2" key="1">
    <citation type="journal article" date="2017" name="BMC Biol.">
        <title>Genomic innovations, transcriptional plasticity and gene loss underlying the evolution and divergence of two highly polyphagous and invasive Helicoverpa pest species.</title>
        <authorList>
            <person name="Pearce S.L."/>
            <person name="Clarke D.F."/>
            <person name="East P.D."/>
            <person name="Elfekih S."/>
            <person name="Gordon K.H."/>
            <person name="Jermiin L.S."/>
            <person name="McGaughran A."/>
            <person name="Oakeshott J.G."/>
            <person name="Papanikolaou A."/>
            <person name="Perera O.P."/>
            <person name="Rane R.V."/>
            <person name="Richards S."/>
            <person name="Tay W.T."/>
            <person name="Walsh T.K."/>
            <person name="Anderson A."/>
            <person name="Anderson C.J."/>
            <person name="Asgari S."/>
            <person name="Board P.G."/>
            <person name="Bretschneider A."/>
            <person name="Campbell P.M."/>
            <person name="Chertemps T."/>
            <person name="Christeller J.T."/>
            <person name="Coppin C.W."/>
            <person name="Downes S.J."/>
            <person name="Duan G."/>
            <person name="Farnsworth C.A."/>
            <person name="Good R.T."/>
            <person name="Han L.B."/>
            <person name="Han Y.C."/>
            <person name="Hatje K."/>
            <person name="Horne I."/>
            <person name="Huang Y.P."/>
            <person name="Hughes D.S."/>
            <person name="Jacquin-Joly E."/>
            <person name="James W."/>
            <person name="Jhangiani S."/>
            <person name="Kollmar M."/>
            <person name="Kuwar S.S."/>
            <person name="Li S."/>
            <person name="Liu N.Y."/>
            <person name="Maibeche M.T."/>
            <person name="Miller J.R."/>
            <person name="Montagne N."/>
            <person name="Perry T."/>
            <person name="Qu J."/>
            <person name="Song S.V."/>
            <person name="Sutton G.G."/>
            <person name="Vogel H."/>
            <person name="Walenz B.P."/>
            <person name="Xu W."/>
            <person name="Zhang H.J."/>
            <person name="Zou Z."/>
            <person name="Batterham P."/>
            <person name="Edwards O.R."/>
            <person name="Feyereisen R."/>
            <person name="Gibbs R.A."/>
            <person name="Heckel D.G."/>
            <person name="McGrath A."/>
            <person name="Robin C."/>
            <person name="Scherer S.E."/>
            <person name="Worley K.C."/>
            <person name="Wu Y.D."/>
        </authorList>
    </citation>
    <scope>NUCLEOTIDE SEQUENCE [LARGE SCALE GENOMIC DNA]</scope>
    <source>
        <strain evidence="1">Harm_GR_Male_#8</strain>
        <tissue evidence="1">Whole organism</tissue>
    </source>
</reference>
<gene>
    <name evidence="1" type="primary">HaOG203402</name>
    <name evidence="1" type="ORF">B5X24_HaOG203402</name>
</gene>